<protein>
    <submittedName>
        <fullName evidence="1">Uncharacterized protein</fullName>
    </submittedName>
</protein>
<reference evidence="1" key="1">
    <citation type="submission" date="2014-11" db="EMBL/GenBank/DDBJ databases">
        <authorList>
            <person name="Amaro Gonzalez C."/>
        </authorList>
    </citation>
    <scope>NUCLEOTIDE SEQUENCE</scope>
</reference>
<reference evidence="1" key="2">
    <citation type="journal article" date="2015" name="Fish Shellfish Immunol.">
        <title>Early steps in the European eel (Anguilla anguilla)-Vibrio vulnificus interaction in the gills: Role of the RtxA13 toxin.</title>
        <authorList>
            <person name="Callol A."/>
            <person name="Pajuelo D."/>
            <person name="Ebbesson L."/>
            <person name="Teles M."/>
            <person name="MacKenzie S."/>
            <person name="Amaro C."/>
        </authorList>
    </citation>
    <scope>NUCLEOTIDE SEQUENCE</scope>
</reference>
<sequence length="41" mass="4658">MLSSNFFFFPKQWEADKNVIILQAQKNVRQIITGVVFSGVG</sequence>
<evidence type="ECO:0000313" key="1">
    <source>
        <dbReference type="EMBL" id="JAH90885.1"/>
    </source>
</evidence>
<organism evidence="1">
    <name type="scientific">Anguilla anguilla</name>
    <name type="common">European freshwater eel</name>
    <name type="synonym">Muraena anguilla</name>
    <dbReference type="NCBI Taxonomy" id="7936"/>
    <lineage>
        <taxon>Eukaryota</taxon>
        <taxon>Metazoa</taxon>
        <taxon>Chordata</taxon>
        <taxon>Craniata</taxon>
        <taxon>Vertebrata</taxon>
        <taxon>Euteleostomi</taxon>
        <taxon>Actinopterygii</taxon>
        <taxon>Neopterygii</taxon>
        <taxon>Teleostei</taxon>
        <taxon>Anguilliformes</taxon>
        <taxon>Anguillidae</taxon>
        <taxon>Anguilla</taxon>
    </lineage>
</organism>
<dbReference type="AlphaFoldDB" id="A0A0E9WMU8"/>
<proteinExistence type="predicted"/>
<accession>A0A0E9WMU8</accession>
<dbReference type="EMBL" id="GBXM01017692">
    <property type="protein sequence ID" value="JAH90885.1"/>
    <property type="molecule type" value="Transcribed_RNA"/>
</dbReference>
<name>A0A0E9WMU8_ANGAN</name>